<evidence type="ECO:0000313" key="2">
    <source>
        <dbReference type="EMBL" id="ETX30711.1"/>
    </source>
</evidence>
<dbReference type="eggNOG" id="ENOG502Z8GI">
    <property type="taxonomic scope" value="Bacteria"/>
</dbReference>
<accession>X7FF54</accession>
<dbReference type="RefSeq" id="WP_051491740.1">
    <property type="nucleotide sequence ID" value="NZ_JAME01000002.1"/>
</dbReference>
<proteinExistence type="predicted"/>
<dbReference type="Gene3D" id="1.10.260.40">
    <property type="entry name" value="lambda repressor-like DNA-binding domains"/>
    <property type="match status" value="1"/>
</dbReference>
<dbReference type="InterPro" id="IPR001387">
    <property type="entry name" value="Cro/C1-type_HTH"/>
</dbReference>
<dbReference type="Pfam" id="PF13560">
    <property type="entry name" value="HTH_31"/>
    <property type="match status" value="1"/>
</dbReference>
<reference evidence="2 3" key="1">
    <citation type="submission" date="2014-01" db="EMBL/GenBank/DDBJ databases">
        <title>Roseivivax isoporae LMG 25204 Genome Sequencing.</title>
        <authorList>
            <person name="Lai Q."/>
            <person name="Li G."/>
            <person name="Shao Z."/>
        </authorList>
    </citation>
    <scope>NUCLEOTIDE SEQUENCE [LARGE SCALE GENOMIC DNA]</scope>
    <source>
        <strain evidence="2 3">LMG 25204</strain>
    </source>
</reference>
<sequence length="266" mass="29451">MLAETPVPSPAELRDILGDNLRKLTDSTEGSVSALCRELGINRTQFNRYRAGESFPRPDVLHRICTHFGVDARILLQPVEEVMRLRDGALGHPELAQFLGAGLTLTESAFPSGFYRMTHPADPAPERYVLRVFRVYRRDGLVFFRGFDPVAMAQAAGRSVLRRDREYRGAAFRQDKGIAALGSRRNAEGATFSYLDRVVAGGVRVWVGHTSRSGRDVLSAGPTIALICEHLGRRVADALPSMRVSGLHLLDDLPDPHRMLHARVEG</sequence>
<keyword evidence="3" id="KW-1185">Reference proteome</keyword>
<gene>
    <name evidence="2" type="ORF">RISW2_07850</name>
</gene>
<protein>
    <submittedName>
        <fullName evidence="2">XRE family transcriptional regulator</fullName>
    </submittedName>
</protein>
<comment type="caution">
    <text evidence="2">The sequence shown here is derived from an EMBL/GenBank/DDBJ whole genome shotgun (WGS) entry which is preliminary data.</text>
</comment>
<dbReference type="InterPro" id="IPR010982">
    <property type="entry name" value="Lambda_DNA-bd_dom_sf"/>
</dbReference>
<organism evidence="2 3">
    <name type="scientific">Roseivivax isoporae LMG 25204</name>
    <dbReference type="NCBI Taxonomy" id="1449351"/>
    <lineage>
        <taxon>Bacteria</taxon>
        <taxon>Pseudomonadati</taxon>
        <taxon>Pseudomonadota</taxon>
        <taxon>Alphaproteobacteria</taxon>
        <taxon>Rhodobacterales</taxon>
        <taxon>Roseobacteraceae</taxon>
        <taxon>Roseivivax</taxon>
    </lineage>
</organism>
<name>X7FF54_9RHOB</name>
<evidence type="ECO:0000313" key="3">
    <source>
        <dbReference type="Proteomes" id="UP000023430"/>
    </source>
</evidence>
<dbReference type="GO" id="GO:0003677">
    <property type="term" value="F:DNA binding"/>
    <property type="evidence" value="ECO:0007669"/>
    <property type="project" value="InterPro"/>
</dbReference>
<dbReference type="PATRIC" id="fig|1449351.3.peg.371"/>
<dbReference type="PROSITE" id="PS50943">
    <property type="entry name" value="HTH_CROC1"/>
    <property type="match status" value="1"/>
</dbReference>
<evidence type="ECO:0000259" key="1">
    <source>
        <dbReference type="PROSITE" id="PS50943"/>
    </source>
</evidence>
<dbReference type="STRING" id="1449351.RISW2_07850"/>
<dbReference type="AlphaFoldDB" id="X7FF54"/>
<dbReference type="SUPFAM" id="SSF47413">
    <property type="entry name" value="lambda repressor-like DNA-binding domains"/>
    <property type="match status" value="1"/>
</dbReference>
<dbReference type="EMBL" id="JAME01000002">
    <property type="protein sequence ID" value="ETX30711.1"/>
    <property type="molecule type" value="Genomic_DNA"/>
</dbReference>
<dbReference type="CDD" id="cd00093">
    <property type="entry name" value="HTH_XRE"/>
    <property type="match status" value="1"/>
</dbReference>
<feature type="domain" description="HTH cro/C1-type" evidence="1">
    <location>
        <begin position="31"/>
        <end position="75"/>
    </location>
</feature>
<dbReference type="Proteomes" id="UP000023430">
    <property type="component" value="Unassembled WGS sequence"/>
</dbReference>